<proteinExistence type="predicted"/>
<organism evidence="2 3">
    <name type="scientific">Primorskyibacter flagellatus</name>
    <dbReference type="NCBI Taxonomy" id="1387277"/>
    <lineage>
        <taxon>Bacteria</taxon>
        <taxon>Pseudomonadati</taxon>
        <taxon>Pseudomonadota</taxon>
        <taxon>Alphaproteobacteria</taxon>
        <taxon>Rhodobacterales</taxon>
        <taxon>Roseobacteraceae</taxon>
        <taxon>Primorskyibacter</taxon>
    </lineage>
</organism>
<evidence type="ECO:0000313" key="2">
    <source>
        <dbReference type="EMBL" id="GGE53598.1"/>
    </source>
</evidence>
<name>A0A917AI98_9RHOB</name>
<comment type="caution">
    <text evidence="2">The sequence shown here is derived from an EMBL/GenBank/DDBJ whole genome shotgun (WGS) entry which is preliminary data.</text>
</comment>
<dbReference type="AlphaFoldDB" id="A0A917AI98"/>
<dbReference type="EMBL" id="BMFJ01000008">
    <property type="protein sequence ID" value="GGE53598.1"/>
    <property type="molecule type" value="Genomic_DNA"/>
</dbReference>
<reference evidence="3" key="1">
    <citation type="journal article" date="2019" name="Int. J. Syst. Evol. Microbiol.">
        <title>The Global Catalogue of Microorganisms (GCM) 10K type strain sequencing project: providing services to taxonomists for standard genome sequencing and annotation.</title>
        <authorList>
            <consortium name="The Broad Institute Genomics Platform"/>
            <consortium name="The Broad Institute Genome Sequencing Center for Infectious Disease"/>
            <person name="Wu L."/>
            <person name="Ma J."/>
        </authorList>
    </citation>
    <scope>NUCLEOTIDE SEQUENCE [LARGE SCALE GENOMIC DNA]</scope>
    <source>
        <strain evidence="3">CGMCC 1.12664</strain>
    </source>
</reference>
<protein>
    <submittedName>
        <fullName evidence="2">Uncharacterized protein</fullName>
    </submittedName>
</protein>
<gene>
    <name evidence="2" type="ORF">GCM10011360_45510</name>
</gene>
<feature type="transmembrane region" description="Helical" evidence="1">
    <location>
        <begin position="12"/>
        <end position="38"/>
    </location>
</feature>
<evidence type="ECO:0000256" key="1">
    <source>
        <dbReference type="SAM" id="Phobius"/>
    </source>
</evidence>
<keyword evidence="3" id="KW-1185">Reference proteome</keyword>
<evidence type="ECO:0000313" key="3">
    <source>
        <dbReference type="Proteomes" id="UP000612855"/>
    </source>
</evidence>
<keyword evidence="1" id="KW-0472">Membrane</keyword>
<dbReference type="Proteomes" id="UP000612855">
    <property type="component" value="Unassembled WGS sequence"/>
</dbReference>
<accession>A0A917AI98</accession>
<keyword evidence="1" id="KW-1133">Transmembrane helix</keyword>
<keyword evidence="1" id="KW-0812">Transmembrane</keyword>
<sequence>MEPTPFAVSMSALVNLMQLVVIALLLVCVAMMVTWQLAKARPHRRRSVSGEGRAPVFLVREEWPTPVLWWVRGKKIGGDLCGRDDSCDQHVMQLRQRVSYSPSLGQDLA</sequence>